<reference evidence="2" key="1">
    <citation type="submission" date="2016-11" db="UniProtKB">
        <authorList>
            <consortium name="WormBaseParasite"/>
        </authorList>
    </citation>
    <scope>IDENTIFICATION</scope>
</reference>
<dbReference type="InterPro" id="IPR050177">
    <property type="entry name" value="Lipid_A_modif_metabolic_enz"/>
</dbReference>
<dbReference type="PANTHER" id="PTHR43245:SF13">
    <property type="entry name" value="UDP-D-APIOSE_UDP-D-XYLOSE SYNTHASE 2"/>
    <property type="match status" value="1"/>
</dbReference>
<evidence type="ECO:0000313" key="2">
    <source>
        <dbReference type="WBParaSite" id="L893_g17609.t1"/>
    </source>
</evidence>
<dbReference type="AlphaFoldDB" id="A0A1I7YLP2"/>
<dbReference type="SUPFAM" id="SSF51735">
    <property type="entry name" value="NAD(P)-binding Rossmann-fold domains"/>
    <property type="match status" value="1"/>
</dbReference>
<dbReference type="WBParaSite" id="L893_g17609.t1">
    <property type="protein sequence ID" value="L893_g17609.t1"/>
    <property type="gene ID" value="L893_g17609"/>
</dbReference>
<accession>A0A1I7YLP2</accession>
<dbReference type="PANTHER" id="PTHR43245">
    <property type="entry name" value="BIFUNCTIONAL POLYMYXIN RESISTANCE PROTEIN ARNA"/>
    <property type="match status" value="1"/>
</dbReference>
<name>A0A1I7YLP2_9BILA</name>
<evidence type="ECO:0000313" key="1">
    <source>
        <dbReference type="Proteomes" id="UP000095287"/>
    </source>
</evidence>
<dbReference type="Gene3D" id="3.40.50.720">
    <property type="entry name" value="NAD(P)-binding Rossmann-like Domain"/>
    <property type="match status" value="2"/>
</dbReference>
<dbReference type="Gene3D" id="3.90.25.10">
    <property type="entry name" value="UDP-galactose 4-epimerase, domain 1"/>
    <property type="match status" value="1"/>
</dbReference>
<keyword evidence="1" id="KW-1185">Reference proteome</keyword>
<dbReference type="Proteomes" id="UP000095287">
    <property type="component" value="Unplaced"/>
</dbReference>
<sequence>ESEFSRALGDAVVDKSSKPLEPLFVKDACEAIALVAGHQGGVAEIFNVGGDFQLNVDELAALVKQIEAASTHLSKKASLDCSKIKETLKWTPTTTLSAGLKLTLETNIPAPTTVSPTAKFLVFGGNGWIGTQFTSLLTKAGIPFVVGQTRPGTDLDETVVDEIVRVAPSHIVSMVGRTHGPGVNSIAYLEGGPDKLRENMRDNFYA</sequence>
<protein>
    <submittedName>
        <fullName evidence="2">Epimerase domain-containing protein</fullName>
    </submittedName>
</protein>
<organism evidence="1 2">
    <name type="scientific">Steinernema glaseri</name>
    <dbReference type="NCBI Taxonomy" id="37863"/>
    <lineage>
        <taxon>Eukaryota</taxon>
        <taxon>Metazoa</taxon>
        <taxon>Ecdysozoa</taxon>
        <taxon>Nematoda</taxon>
        <taxon>Chromadorea</taxon>
        <taxon>Rhabditida</taxon>
        <taxon>Tylenchina</taxon>
        <taxon>Panagrolaimomorpha</taxon>
        <taxon>Strongyloidoidea</taxon>
        <taxon>Steinernematidae</taxon>
        <taxon>Steinernema</taxon>
    </lineage>
</organism>
<proteinExistence type="predicted"/>
<dbReference type="InterPro" id="IPR036291">
    <property type="entry name" value="NAD(P)-bd_dom_sf"/>
</dbReference>